<organism evidence="2 3">
    <name type="scientific">Saprolegnia diclina (strain VS20)</name>
    <dbReference type="NCBI Taxonomy" id="1156394"/>
    <lineage>
        <taxon>Eukaryota</taxon>
        <taxon>Sar</taxon>
        <taxon>Stramenopiles</taxon>
        <taxon>Oomycota</taxon>
        <taxon>Saprolegniomycetes</taxon>
        <taxon>Saprolegniales</taxon>
        <taxon>Saprolegniaceae</taxon>
        <taxon>Saprolegnia</taxon>
    </lineage>
</organism>
<dbReference type="OrthoDB" id="16464at2759"/>
<dbReference type="STRING" id="1156394.T0RT68"/>
<dbReference type="InterPro" id="IPR001509">
    <property type="entry name" value="Epimerase_deHydtase"/>
</dbReference>
<reference evidence="2 3" key="1">
    <citation type="submission" date="2012-04" db="EMBL/GenBank/DDBJ databases">
        <title>The Genome Sequence of Saprolegnia declina VS20.</title>
        <authorList>
            <consortium name="The Broad Institute Genome Sequencing Platform"/>
            <person name="Russ C."/>
            <person name="Nusbaum C."/>
            <person name="Tyler B."/>
            <person name="van West P."/>
            <person name="Dieguez-Uribeondo J."/>
            <person name="de Bruijn I."/>
            <person name="Tripathy S."/>
            <person name="Jiang R."/>
            <person name="Young S.K."/>
            <person name="Zeng Q."/>
            <person name="Gargeya S."/>
            <person name="Fitzgerald M."/>
            <person name="Haas B."/>
            <person name="Abouelleil A."/>
            <person name="Alvarado L."/>
            <person name="Arachchi H.M."/>
            <person name="Berlin A."/>
            <person name="Chapman S.B."/>
            <person name="Goldberg J."/>
            <person name="Griggs A."/>
            <person name="Gujja S."/>
            <person name="Hansen M."/>
            <person name="Howarth C."/>
            <person name="Imamovic A."/>
            <person name="Larimer J."/>
            <person name="McCowen C."/>
            <person name="Montmayeur A."/>
            <person name="Murphy C."/>
            <person name="Neiman D."/>
            <person name="Pearson M."/>
            <person name="Priest M."/>
            <person name="Roberts A."/>
            <person name="Saif S."/>
            <person name="Shea T."/>
            <person name="Sisk P."/>
            <person name="Sykes S."/>
            <person name="Wortman J."/>
            <person name="Nusbaum C."/>
            <person name="Birren B."/>
        </authorList>
    </citation>
    <scope>NUCLEOTIDE SEQUENCE [LARGE SCALE GENOMIC DNA]</scope>
    <source>
        <strain evidence="2 3">VS20</strain>
    </source>
</reference>
<evidence type="ECO:0000313" key="2">
    <source>
        <dbReference type="EMBL" id="EQC35663.1"/>
    </source>
</evidence>
<dbReference type="GO" id="GO:0048270">
    <property type="term" value="F:methionine adenosyltransferase regulator activity"/>
    <property type="evidence" value="ECO:0007669"/>
    <property type="project" value="TreeGrafter"/>
</dbReference>
<dbReference type="InParanoid" id="T0RT68"/>
<feature type="domain" description="NAD-dependent epimerase/dehydratase" evidence="1">
    <location>
        <begin position="16"/>
        <end position="166"/>
    </location>
</feature>
<dbReference type="EMBL" id="JH767150">
    <property type="protein sequence ID" value="EQC35663.1"/>
    <property type="molecule type" value="Genomic_DNA"/>
</dbReference>
<proteinExistence type="predicted"/>
<dbReference type="SUPFAM" id="SSF51735">
    <property type="entry name" value="NAD(P)-binding Rossmann-fold domains"/>
    <property type="match status" value="1"/>
</dbReference>
<dbReference type="GO" id="GO:0048269">
    <property type="term" value="C:methionine adenosyltransferase complex"/>
    <property type="evidence" value="ECO:0007669"/>
    <property type="project" value="TreeGrafter"/>
</dbReference>
<dbReference type="AlphaFoldDB" id="T0RT68"/>
<dbReference type="Proteomes" id="UP000030762">
    <property type="component" value="Unassembled WGS sequence"/>
</dbReference>
<dbReference type="GeneID" id="19947673"/>
<dbReference type="InterPro" id="IPR005913">
    <property type="entry name" value="dTDP_dehydrorham_reduct"/>
</dbReference>
<dbReference type="eggNOG" id="KOG0747">
    <property type="taxonomic scope" value="Eukaryota"/>
</dbReference>
<sequence>MTETPTTAHTPKRRFLLYGGTGWIGQKLMALLASQRDHCDVGRARLEDRAAVAAEVRTLAPTHVINAAGVTGRPNVDWCETHQAETIRANVVGCLNVVDVCHEASQDGRVTPIHCTVIGSGCIFTYDDAHPMHSDKLFTEDDRGNFTGSFYAKTKGMLEEMLRSYPNVCVLRFRMPLSDDLHERSLLTKLLHYPKVINIPNSITVLHDLLPAVVLLAKQRNVGVFNFTNPGVVSHNELLDLYIQYIDKSYVYTNFGAADEAALCQSRSNVALDSSKLQAALGSNLVIPHITASLYALFRRMAQH</sequence>
<dbReference type="RefSeq" id="XP_008610980.1">
    <property type="nucleotide sequence ID" value="XM_008612758.1"/>
</dbReference>
<accession>T0RT68</accession>
<dbReference type="Pfam" id="PF01370">
    <property type="entry name" value="Epimerase"/>
    <property type="match status" value="1"/>
</dbReference>
<keyword evidence="3" id="KW-1185">Reference proteome</keyword>
<protein>
    <recommendedName>
        <fullName evidence="1">NAD-dependent epimerase/dehydratase domain-containing protein</fullName>
    </recommendedName>
</protein>
<dbReference type="PANTHER" id="PTHR10491:SF4">
    <property type="entry name" value="METHIONINE ADENOSYLTRANSFERASE 2 SUBUNIT BETA"/>
    <property type="match status" value="1"/>
</dbReference>
<gene>
    <name evidence="2" type="ORF">SDRG_06946</name>
</gene>
<evidence type="ECO:0000313" key="3">
    <source>
        <dbReference type="Proteomes" id="UP000030762"/>
    </source>
</evidence>
<dbReference type="GO" id="GO:0006556">
    <property type="term" value="P:S-adenosylmethionine biosynthetic process"/>
    <property type="evidence" value="ECO:0007669"/>
    <property type="project" value="TreeGrafter"/>
</dbReference>
<evidence type="ECO:0000259" key="1">
    <source>
        <dbReference type="Pfam" id="PF01370"/>
    </source>
</evidence>
<dbReference type="OMA" id="TIRMENR"/>
<dbReference type="PANTHER" id="PTHR10491">
    <property type="entry name" value="DTDP-4-DEHYDRORHAMNOSE REDUCTASE"/>
    <property type="match status" value="1"/>
</dbReference>
<dbReference type="Gene3D" id="3.40.50.720">
    <property type="entry name" value="NAD(P)-binding Rossmann-like Domain"/>
    <property type="match status" value="1"/>
</dbReference>
<dbReference type="VEuPathDB" id="FungiDB:SDRG_06946"/>
<dbReference type="InterPro" id="IPR036291">
    <property type="entry name" value="NAD(P)-bd_dom_sf"/>
</dbReference>
<name>T0RT68_SAPDV</name>